<evidence type="ECO:0000313" key="1">
    <source>
        <dbReference type="EMBL" id="SCB55070.1"/>
    </source>
</evidence>
<reference evidence="2" key="1">
    <citation type="submission" date="2016-08" db="EMBL/GenBank/DDBJ databases">
        <authorList>
            <person name="Varghese N."/>
            <person name="Submissions Spin"/>
        </authorList>
    </citation>
    <scope>NUCLEOTIDE SEQUENCE [LARGE SCALE GENOMIC DNA]</scope>
    <source>
        <strain evidence="2">ERR11</strain>
    </source>
</reference>
<dbReference type="Proteomes" id="UP000199184">
    <property type="component" value="Unassembled WGS sequence"/>
</dbReference>
<accession>A0A1C3XS32</accession>
<protein>
    <submittedName>
        <fullName evidence="1">Uncharacterized protein</fullName>
    </submittedName>
</protein>
<gene>
    <name evidence="1" type="ORF">GA0061098_103444</name>
</gene>
<proteinExistence type="predicted"/>
<keyword evidence="2" id="KW-1185">Reference proteome</keyword>
<dbReference type="AlphaFoldDB" id="A0A1C3XS32"/>
<organism evidence="1 2">
    <name type="scientific">Bradyrhizobium shewense</name>
    <dbReference type="NCBI Taxonomy" id="1761772"/>
    <lineage>
        <taxon>Bacteria</taxon>
        <taxon>Pseudomonadati</taxon>
        <taxon>Pseudomonadota</taxon>
        <taxon>Alphaproteobacteria</taxon>
        <taxon>Hyphomicrobiales</taxon>
        <taxon>Nitrobacteraceae</taxon>
        <taxon>Bradyrhizobium</taxon>
    </lineage>
</organism>
<sequence length="177" mass="19707">MEPESFKEFCQEFTREVNRLRIERGADIVAQGRELERTERELDKTIQAILEGVPGTKLKEKIGALGARKAELADLLANAEEPPPLLHPNMAEIYHQRVAALYESLQSEGERAEAAEVCRTLVDRVTLVPDESVQPRRTGGRVSSSPRSQYRPAIISRASRASSIGRCSSAACWWHPG</sequence>
<dbReference type="EMBL" id="FMAI01000034">
    <property type="protein sequence ID" value="SCB55070.1"/>
    <property type="molecule type" value="Genomic_DNA"/>
</dbReference>
<name>A0A1C3XS32_9BRAD</name>
<evidence type="ECO:0000313" key="2">
    <source>
        <dbReference type="Proteomes" id="UP000199184"/>
    </source>
</evidence>